<comment type="caution">
    <text evidence="6">The sequence shown here is derived from an EMBL/GenBank/DDBJ whole genome shotgun (WGS) entry which is preliminary data.</text>
</comment>
<evidence type="ECO:0000256" key="2">
    <source>
        <dbReference type="ARBA" id="ARBA00022801"/>
    </source>
</evidence>
<evidence type="ECO:0000259" key="4">
    <source>
        <dbReference type="Pfam" id="PF00561"/>
    </source>
</evidence>
<accession>A0ABR4I072</accession>
<dbReference type="InterPro" id="IPR000073">
    <property type="entry name" value="AB_hydrolase_1"/>
</dbReference>
<reference evidence="6 7" key="1">
    <citation type="submission" date="2024-07" db="EMBL/GenBank/DDBJ databases">
        <title>Section-level genome sequencing and comparative genomics of Aspergillus sections Usti and Cavernicolus.</title>
        <authorList>
            <consortium name="Lawrence Berkeley National Laboratory"/>
            <person name="Nybo J.L."/>
            <person name="Vesth T.C."/>
            <person name="Theobald S."/>
            <person name="Frisvad J.C."/>
            <person name="Larsen T.O."/>
            <person name="Kjaerboelling I."/>
            <person name="Rothschild-Mancinelli K."/>
            <person name="Lyhne E.K."/>
            <person name="Kogle M.E."/>
            <person name="Barry K."/>
            <person name="Clum A."/>
            <person name="Na H."/>
            <person name="Ledsgaard L."/>
            <person name="Lin J."/>
            <person name="Lipzen A."/>
            <person name="Kuo A."/>
            <person name="Riley R."/>
            <person name="Mondo S."/>
            <person name="Labutti K."/>
            <person name="Haridas S."/>
            <person name="Pangalinan J."/>
            <person name="Salamov A.A."/>
            <person name="Simmons B.A."/>
            <person name="Magnuson J.K."/>
            <person name="Chen J."/>
            <person name="Drula E."/>
            <person name="Henrissat B."/>
            <person name="Wiebenga A."/>
            <person name="Lubbers R.J."/>
            <person name="Gomes A.C."/>
            <person name="Makela M.R."/>
            <person name="Stajich J."/>
            <person name="Grigoriev I.V."/>
            <person name="Mortensen U.H."/>
            <person name="De Vries R.P."/>
            <person name="Baker S.E."/>
            <person name="Andersen M.R."/>
        </authorList>
    </citation>
    <scope>NUCLEOTIDE SEQUENCE [LARGE SCALE GENOMIC DNA]</scope>
    <source>
        <strain evidence="6 7">CBS 588.65</strain>
    </source>
</reference>
<keyword evidence="7" id="KW-1185">Reference proteome</keyword>
<dbReference type="PANTHER" id="PTHR43248">
    <property type="entry name" value="2-SUCCINYL-6-HYDROXY-2,4-CYCLOHEXADIENE-1-CARBOXYLATE SYNTHASE"/>
    <property type="match status" value="1"/>
</dbReference>
<evidence type="ECO:0000313" key="7">
    <source>
        <dbReference type="Proteomes" id="UP001610334"/>
    </source>
</evidence>
<organism evidence="6 7">
    <name type="scientific">Aspergillus granulosus</name>
    <dbReference type="NCBI Taxonomy" id="176169"/>
    <lineage>
        <taxon>Eukaryota</taxon>
        <taxon>Fungi</taxon>
        <taxon>Dikarya</taxon>
        <taxon>Ascomycota</taxon>
        <taxon>Pezizomycotina</taxon>
        <taxon>Eurotiomycetes</taxon>
        <taxon>Eurotiomycetidae</taxon>
        <taxon>Eurotiales</taxon>
        <taxon>Aspergillaceae</taxon>
        <taxon>Aspergillus</taxon>
        <taxon>Aspergillus subgen. Nidulantes</taxon>
    </lineage>
</organism>
<evidence type="ECO:0000256" key="3">
    <source>
        <dbReference type="SAM" id="Phobius"/>
    </source>
</evidence>
<dbReference type="Pfam" id="PF00561">
    <property type="entry name" value="Abhydrolase_1"/>
    <property type="match status" value="1"/>
</dbReference>
<keyword evidence="3" id="KW-1133">Transmembrane helix</keyword>
<dbReference type="InterPro" id="IPR013595">
    <property type="entry name" value="Pept_S33_TAP-like_C"/>
</dbReference>
<name>A0ABR4I072_9EURO</name>
<protein>
    <submittedName>
        <fullName evidence="6">Alpha/Beta hydrolase protein</fullName>
    </submittedName>
</protein>
<evidence type="ECO:0000313" key="6">
    <source>
        <dbReference type="EMBL" id="KAL2821152.1"/>
    </source>
</evidence>
<dbReference type="PANTHER" id="PTHR43248:SF25">
    <property type="entry name" value="AB HYDROLASE-1 DOMAIN-CONTAINING PROTEIN-RELATED"/>
    <property type="match status" value="1"/>
</dbReference>
<keyword evidence="3" id="KW-0812">Transmembrane</keyword>
<sequence length="562" mass="62979">MDGKALWESPASKRNTATSQLRYWTTIVVILLLATLLHLRSISRLDHVSNPLQYDGESLQWKPCGQLTHSFLECSSVDVPMDQFNATNSGNKTFNIALIRLRGSNATQNLLLNPGGPGGSGYDLLYLMGEQLKTIVGEGFHLISFDPRGVNRSTPAATCYPDKETRRELSLFAWTQNFVKACVDTIGEHAAYINTPQTAADMNSILDALGQEDMFYWGFSYGTLLGQTYAQLYPERSKRVVIDGVANQFKWYSGGFEAESQIDADAVLDGFFEECMKAGWRNCPLSSLAETKDGLAEVVLHYMDKLRDQPVSVYLNNTNYGLLDYNKVWYNGVFMSLYSPSFWPSLANNLYNLIQGNATDAFRAYSIDIAPLIKDDSDSVIILNDSPTGPAHWPQDRQGLLDTFLPLLNNSRFPASWSTIYYMRQQWLVPRTHSYVPRGNVKTAHPLLILSTTYDPVCPLAAAHTAAAAFLGSRIIEVKGYGHCSIAVPSVCLAKHLRAFYYEGVLPDNNTQCEVDAPYFIGPGEDENVGPQEYFEDEEDRRIRTAQMELARVWDLKKPFAY</sequence>
<feature type="transmembrane region" description="Helical" evidence="3">
    <location>
        <begin position="21"/>
        <end position="39"/>
    </location>
</feature>
<evidence type="ECO:0000259" key="5">
    <source>
        <dbReference type="Pfam" id="PF08386"/>
    </source>
</evidence>
<comment type="similarity">
    <text evidence="1">Belongs to the peptidase S33 family.</text>
</comment>
<keyword evidence="3" id="KW-0472">Membrane</keyword>
<dbReference type="SUPFAM" id="SSF53474">
    <property type="entry name" value="alpha/beta-Hydrolases"/>
    <property type="match status" value="1"/>
</dbReference>
<dbReference type="Proteomes" id="UP001610334">
    <property type="component" value="Unassembled WGS sequence"/>
</dbReference>
<proteinExistence type="inferred from homology"/>
<feature type="domain" description="Peptidase S33 tripeptidyl aminopeptidase-like C-terminal" evidence="5">
    <location>
        <begin position="425"/>
        <end position="513"/>
    </location>
</feature>
<dbReference type="Gene3D" id="3.40.50.1820">
    <property type="entry name" value="alpha/beta hydrolase"/>
    <property type="match status" value="1"/>
</dbReference>
<dbReference type="Pfam" id="PF08386">
    <property type="entry name" value="Abhydrolase_4"/>
    <property type="match status" value="1"/>
</dbReference>
<dbReference type="InterPro" id="IPR051601">
    <property type="entry name" value="Serine_prot/Carboxylest_S33"/>
</dbReference>
<keyword evidence="2 6" id="KW-0378">Hydrolase</keyword>
<gene>
    <name evidence="6" type="ORF">BJX63DRAFT_418174</name>
</gene>
<evidence type="ECO:0000256" key="1">
    <source>
        <dbReference type="ARBA" id="ARBA00010088"/>
    </source>
</evidence>
<dbReference type="InterPro" id="IPR029058">
    <property type="entry name" value="AB_hydrolase_fold"/>
</dbReference>
<dbReference type="GO" id="GO:0016787">
    <property type="term" value="F:hydrolase activity"/>
    <property type="evidence" value="ECO:0007669"/>
    <property type="project" value="UniProtKB-KW"/>
</dbReference>
<feature type="domain" description="AB hydrolase-1" evidence="4">
    <location>
        <begin position="110"/>
        <end position="245"/>
    </location>
</feature>
<dbReference type="EMBL" id="JBFXLT010000005">
    <property type="protein sequence ID" value="KAL2821152.1"/>
    <property type="molecule type" value="Genomic_DNA"/>
</dbReference>